<keyword evidence="1" id="KW-0614">Plasmid</keyword>
<geneLocation type="plasmid" evidence="1 2">
    <name>pHALXA03</name>
</geneLocation>
<accession>F8DEP2</accession>
<evidence type="ECO:0000313" key="2">
    <source>
        <dbReference type="Proteomes" id="UP000006794"/>
    </source>
</evidence>
<dbReference type="KEGG" id="hxa:Halxa_0239"/>
<reference evidence="2" key="1">
    <citation type="journal article" date="2012" name="Stand. Genomic Sci.">
        <title>Complete genome sequence of Halopiger xanaduensis type strain (SH-6(T)).</title>
        <authorList>
            <person name="Anderson I."/>
            <person name="Tindall B.J."/>
            <person name="Rohde M."/>
            <person name="Lucas S."/>
            <person name="Han J."/>
            <person name="Lapidus A."/>
            <person name="Cheng J.F."/>
            <person name="Goodwin L."/>
            <person name="Pitluck S."/>
            <person name="Peters L."/>
            <person name="Pati A."/>
            <person name="Mikhailova N."/>
            <person name="Pagani I."/>
            <person name="Teshima H."/>
            <person name="Han C."/>
            <person name="Tapia R."/>
            <person name="Land M."/>
            <person name="Woyke T."/>
            <person name="Klenk H.P."/>
            <person name="Kyrpides N."/>
            <person name="Ivanova N."/>
        </authorList>
    </citation>
    <scope>NUCLEOTIDE SEQUENCE [LARGE SCALE GENOMIC DNA]</scope>
    <source>
        <strain evidence="2">DSM 18323 / JCM 14033 / SH-6</strain>
        <plasmid evidence="2">Plasmid pHALXA03</plasmid>
    </source>
</reference>
<dbReference type="Proteomes" id="UP000006794">
    <property type="component" value="Plasmid pHALXA03"/>
</dbReference>
<dbReference type="GeneID" id="10795593"/>
<gene>
    <name evidence="1" type="ordered locus">Halxa_0239</name>
</gene>
<organism evidence="1 2">
    <name type="scientific">Halopiger xanaduensis (strain DSM 18323 / JCM 14033 / SH-6)</name>
    <dbReference type="NCBI Taxonomy" id="797210"/>
    <lineage>
        <taxon>Archaea</taxon>
        <taxon>Methanobacteriati</taxon>
        <taxon>Methanobacteriota</taxon>
        <taxon>Stenosarchaea group</taxon>
        <taxon>Halobacteria</taxon>
        <taxon>Halobacteriales</taxon>
        <taxon>Natrialbaceae</taxon>
        <taxon>Halopiger</taxon>
    </lineage>
</organism>
<dbReference type="HOGENOM" id="CLU_2730317_0_0_2"/>
<dbReference type="RefSeq" id="WP_013876017.1">
    <property type="nucleotide sequence ID" value="NC_015659.1"/>
</dbReference>
<name>F8DEP2_HALXS</name>
<keyword evidence="2" id="KW-1185">Reference proteome</keyword>
<proteinExistence type="predicted"/>
<sequence length="71" mass="7915">MSNSDADDYQVDIPVTVPPAVAEEIVADLAEDGRVSITIRTSNAPNIVEQIEWQLENDKPLLEFTEDYDAH</sequence>
<dbReference type="EMBL" id="CP002842">
    <property type="protein sequence ID" value="AEH39479.1"/>
    <property type="molecule type" value="Genomic_DNA"/>
</dbReference>
<evidence type="ECO:0000313" key="1">
    <source>
        <dbReference type="EMBL" id="AEH39479.1"/>
    </source>
</evidence>
<dbReference type="AlphaFoldDB" id="F8DEP2"/>
<protein>
    <submittedName>
        <fullName evidence="1">Uncharacterized protein</fullName>
    </submittedName>
</protein>